<dbReference type="Gene3D" id="3.40.50.1110">
    <property type="entry name" value="SGNH hydrolase"/>
    <property type="match status" value="1"/>
</dbReference>
<evidence type="ECO:0000313" key="2">
    <source>
        <dbReference type="EMBL" id="RQD75444.1"/>
    </source>
</evidence>
<evidence type="ECO:0000259" key="1">
    <source>
        <dbReference type="Pfam" id="PF13472"/>
    </source>
</evidence>
<proteinExistence type="predicted"/>
<dbReference type="SUPFAM" id="SSF52266">
    <property type="entry name" value="SGNH hydrolase"/>
    <property type="match status" value="1"/>
</dbReference>
<organism evidence="2 3">
    <name type="scientific">Candidatus Syntrophonatronum acetioxidans</name>
    <dbReference type="NCBI Taxonomy" id="1795816"/>
    <lineage>
        <taxon>Bacteria</taxon>
        <taxon>Bacillati</taxon>
        <taxon>Bacillota</taxon>
        <taxon>Clostridia</taxon>
        <taxon>Eubacteriales</taxon>
        <taxon>Syntrophomonadaceae</taxon>
        <taxon>Candidatus Syntrophonatronum</taxon>
    </lineage>
</organism>
<dbReference type="AlphaFoldDB" id="A0A424YDI0"/>
<dbReference type="Pfam" id="PF13472">
    <property type="entry name" value="Lipase_GDSL_2"/>
    <property type="match status" value="1"/>
</dbReference>
<dbReference type="GO" id="GO:0004622">
    <property type="term" value="F:phosphatidylcholine lysophospholipase activity"/>
    <property type="evidence" value="ECO:0007669"/>
    <property type="project" value="TreeGrafter"/>
</dbReference>
<accession>A0A424YDI0</accession>
<dbReference type="Proteomes" id="UP000285138">
    <property type="component" value="Unassembled WGS sequence"/>
</dbReference>
<dbReference type="PANTHER" id="PTHR30383">
    <property type="entry name" value="THIOESTERASE 1/PROTEASE 1/LYSOPHOSPHOLIPASE L1"/>
    <property type="match status" value="1"/>
</dbReference>
<comment type="caution">
    <text evidence="2">The sequence shown here is derived from an EMBL/GenBank/DDBJ whole genome shotgun (WGS) entry which is preliminary data.</text>
</comment>
<dbReference type="EMBL" id="QZAA01000160">
    <property type="protein sequence ID" value="RQD75444.1"/>
    <property type="molecule type" value="Genomic_DNA"/>
</dbReference>
<dbReference type="InterPro" id="IPR013830">
    <property type="entry name" value="SGNH_hydro"/>
</dbReference>
<feature type="domain" description="SGNH hydrolase-type esterase" evidence="1">
    <location>
        <begin position="5"/>
        <end position="166"/>
    </location>
</feature>
<dbReference type="PANTHER" id="PTHR30383:SF5">
    <property type="entry name" value="SGNH HYDROLASE-TYPE ESTERASE DOMAIN-CONTAINING PROTEIN"/>
    <property type="match status" value="1"/>
</dbReference>
<sequence>MKVVALGDSITYGFPYTPQESWVSIASDLLDIDIINEGCCGDTTSFMLYRFFESVAHYYPTHVIIMGGVNDAFWRISASKVDENIVKMCIQAEELGAVPVIGLPTPVNEIPFENILTVYRERMERYADSQGYKIIDFYRALLDPERGGVKWGCHVDGVHPSLEGYEEMSMAVKRHHFE</sequence>
<dbReference type="InterPro" id="IPR051532">
    <property type="entry name" value="Ester_Hydrolysis_Enzymes"/>
</dbReference>
<evidence type="ECO:0000313" key="3">
    <source>
        <dbReference type="Proteomes" id="UP000285138"/>
    </source>
</evidence>
<name>A0A424YDI0_9FIRM</name>
<protein>
    <submittedName>
        <fullName evidence="2">GDSL family lipase</fullName>
    </submittedName>
</protein>
<dbReference type="InterPro" id="IPR036514">
    <property type="entry name" value="SGNH_hydro_sf"/>
</dbReference>
<gene>
    <name evidence="2" type="ORF">D5R97_06150</name>
</gene>
<reference evidence="2 3" key="1">
    <citation type="submission" date="2018-08" db="EMBL/GenBank/DDBJ databases">
        <title>The metabolism and importance of syntrophic acetate oxidation coupled to methane or sulfide production in haloalkaline environments.</title>
        <authorList>
            <person name="Timmers P.H.A."/>
            <person name="Vavourakis C.D."/>
            <person name="Sorokin D.Y."/>
            <person name="Sinninghe Damste J.S."/>
            <person name="Muyzer G."/>
            <person name="Stams A.J.M."/>
            <person name="Plugge C.M."/>
        </authorList>
    </citation>
    <scope>NUCLEOTIDE SEQUENCE [LARGE SCALE GENOMIC DNA]</scope>
    <source>
        <strain evidence="2">MSAO_Bac1</strain>
    </source>
</reference>